<dbReference type="EMBL" id="LTBA01000004">
    <property type="protein sequence ID" value="KYH35355.1"/>
    <property type="molecule type" value="Genomic_DNA"/>
</dbReference>
<dbReference type="RefSeq" id="WP_066822838.1">
    <property type="nucleotide sequence ID" value="NZ_LTBA01000004.1"/>
</dbReference>
<dbReference type="PATRIC" id="fig|1121338.3.peg.774"/>
<name>A0A151B601_9CLOT</name>
<proteinExistence type="predicted"/>
<dbReference type="STRING" id="1121338.CLTEP_07590"/>
<dbReference type="InterPro" id="IPR018709">
    <property type="entry name" value="CoA_activase_DUF2229"/>
</dbReference>
<organism evidence="2 3">
    <name type="scientific">Clostridium tepidiprofundi DSM 19306</name>
    <dbReference type="NCBI Taxonomy" id="1121338"/>
    <lineage>
        <taxon>Bacteria</taxon>
        <taxon>Bacillati</taxon>
        <taxon>Bacillota</taxon>
        <taxon>Clostridia</taxon>
        <taxon>Eubacteriales</taxon>
        <taxon>Clostridiaceae</taxon>
        <taxon>Clostridium</taxon>
    </lineage>
</organism>
<dbReference type="PANTHER" id="PTHR32329:SF2">
    <property type="entry name" value="BIFUNCTIONAL PROTEIN [INCLUDES 2-HYDROXYACYL-COA DEHYDRATASE (N-TER) AND ITS ACTIVATOR DOMAIN (C_TERM)"/>
    <property type="match status" value="1"/>
</dbReference>
<reference evidence="2 3" key="1">
    <citation type="submission" date="2016-02" db="EMBL/GenBank/DDBJ databases">
        <title>Genome sequence of Clostridium tepidiprofundi DSM 19306.</title>
        <authorList>
            <person name="Poehlein A."/>
            <person name="Daniel R."/>
        </authorList>
    </citation>
    <scope>NUCLEOTIDE SEQUENCE [LARGE SCALE GENOMIC DNA]</scope>
    <source>
        <strain evidence="2 3">DSM 19306</strain>
    </source>
</reference>
<sequence>MIIGIPKGLLYYKYYPFFESFFKALDCKLIISNDTNKKILNLGIKYCVDEACLPIKVFHGHVAEIKDNCDFILIPRIMSIHEGEYICPKFCGLPEMIFNDIPNMPNMLSAPIYATSKNNLYKWAIKTGSVITNNRFRIKKAFLAALNEQKKFPCGIKNNSYPLRIALVGHPYNVYDSFVNMNLVKKLNSLGVGIITEEFVPSKYIDKEIKILFKKPFWSFARQSYGSSVYLAHAKTIDGIIYLSSFACGIDSIVVELIKEHIYDTPMLVLKIDEQTGEAGFNTRIEAFVDMLERRTQHENNLSSFGEYLLSKQSTV</sequence>
<evidence type="ECO:0000313" key="3">
    <source>
        <dbReference type="Proteomes" id="UP000075531"/>
    </source>
</evidence>
<protein>
    <recommendedName>
        <fullName evidence="1">DUF2229 domain-containing protein</fullName>
    </recommendedName>
</protein>
<evidence type="ECO:0000259" key="1">
    <source>
        <dbReference type="Pfam" id="PF09989"/>
    </source>
</evidence>
<dbReference type="InterPro" id="IPR051805">
    <property type="entry name" value="Dehydratase_Activator_Redct"/>
</dbReference>
<dbReference type="Pfam" id="PF09989">
    <property type="entry name" value="DUF2229"/>
    <property type="match status" value="1"/>
</dbReference>
<dbReference type="AlphaFoldDB" id="A0A151B601"/>
<dbReference type="Gene3D" id="3.40.50.11900">
    <property type="match status" value="1"/>
</dbReference>
<accession>A0A151B601</accession>
<keyword evidence="3" id="KW-1185">Reference proteome</keyword>
<evidence type="ECO:0000313" key="2">
    <source>
        <dbReference type="EMBL" id="KYH35355.1"/>
    </source>
</evidence>
<comment type="caution">
    <text evidence="2">The sequence shown here is derived from an EMBL/GenBank/DDBJ whole genome shotgun (WGS) entry which is preliminary data.</text>
</comment>
<dbReference type="PANTHER" id="PTHR32329">
    <property type="entry name" value="BIFUNCTIONAL PROTEIN [INCLUDES 2-HYDROXYACYL-COA DEHYDRATASE (N-TER) AND ITS ACTIVATOR DOMAIN (C_TERM)-RELATED"/>
    <property type="match status" value="1"/>
</dbReference>
<gene>
    <name evidence="2" type="ORF">CLTEP_07590</name>
</gene>
<dbReference type="OrthoDB" id="9780120at2"/>
<feature type="domain" description="DUF2229" evidence="1">
    <location>
        <begin position="3"/>
        <end position="199"/>
    </location>
</feature>
<dbReference type="Proteomes" id="UP000075531">
    <property type="component" value="Unassembled WGS sequence"/>
</dbReference>